<organism evidence="2 3">
    <name type="scientific">Batrachochytrium salamandrivorans</name>
    <dbReference type="NCBI Taxonomy" id="1357716"/>
    <lineage>
        <taxon>Eukaryota</taxon>
        <taxon>Fungi</taxon>
        <taxon>Fungi incertae sedis</taxon>
        <taxon>Chytridiomycota</taxon>
        <taxon>Chytridiomycota incertae sedis</taxon>
        <taxon>Chytridiomycetes</taxon>
        <taxon>Rhizophydiales</taxon>
        <taxon>Rhizophydiales incertae sedis</taxon>
        <taxon>Batrachochytrium</taxon>
    </lineage>
</organism>
<dbReference type="EMBL" id="JAFCIX010000160">
    <property type="protein sequence ID" value="KAH6597102.1"/>
    <property type="molecule type" value="Genomic_DNA"/>
</dbReference>
<dbReference type="Proteomes" id="UP001648503">
    <property type="component" value="Unassembled WGS sequence"/>
</dbReference>
<protein>
    <submittedName>
        <fullName evidence="2">Uncharacterized protein</fullName>
    </submittedName>
</protein>
<sequence>MKFNVLVAAAMVITCVNASGKGTTQRTSTEITKTWGSETKIVTELISCAPFQEPIKEYSICDLIVVELSASRDKIHDLDHGFWTYSPYFYDLMTGNGEKIGEDYEEEEVVVDEEEEMDKEKDDDEEKKINAEALRVEAIQKWIKSNPEAIPKLQEIKTESISLKENHFEIWARLLGNDCPIEEFEHLSPAGMKRRGYFSEWDYENGVDILGEQ</sequence>
<feature type="chain" id="PRO_5046810367" evidence="1">
    <location>
        <begin position="19"/>
        <end position="213"/>
    </location>
</feature>
<gene>
    <name evidence="2" type="ORF">BASA50_004682</name>
</gene>
<evidence type="ECO:0000256" key="1">
    <source>
        <dbReference type="SAM" id="SignalP"/>
    </source>
</evidence>
<comment type="caution">
    <text evidence="2">The sequence shown here is derived from an EMBL/GenBank/DDBJ whole genome shotgun (WGS) entry which is preliminary data.</text>
</comment>
<reference evidence="2 3" key="1">
    <citation type="submission" date="2021-02" db="EMBL/GenBank/DDBJ databases">
        <title>Variation within the Batrachochytrium salamandrivorans European outbreak.</title>
        <authorList>
            <person name="Kelly M."/>
            <person name="Pasmans F."/>
            <person name="Shea T.P."/>
            <person name="Munoz J.F."/>
            <person name="Carranza S."/>
            <person name="Cuomo C.A."/>
            <person name="Martel A."/>
        </authorList>
    </citation>
    <scope>NUCLEOTIDE SEQUENCE [LARGE SCALE GENOMIC DNA]</scope>
    <source>
        <strain evidence="2 3">AMFP18/2</strain>
    </source>
</reference>
<proteinExistence type="predicted"/>
<evidence type="ECO:0000313" key="2">
    <source>
        <dbReference type="EMBL" id="KAH6597102.1"/>
    </source>
</evidence>
<feature type="signal peptide" evidence="1">
    <location>
        <begin position="1"/>
        <end position="18"/>
    </location>
</feature>
<keyword evidence="1" id="KW-0732">Signal</keyword>
<name>A0ABQ8FHR6_9FUNG</name>
<evidence type="ECO:0000313" key="3">
    <source>
        <dbReference type="Proteomes" id="UP001648503"/>
    </source>
</evidence>
<keyword evidence="3" id="KW-1185">Reference proteome</keyword>
<accession>A0ABQ8FHR6</accession>